<dbReference type="InterPro" id="IPR001227">
    <property type="entry name" value="Ac_transferase_dom_sf"/>
</dbReference>
<evidence type="ECO:0000256" key="6">
    <source>
        <dbReference type="SAM" id="MobiDB-lite"/>
    </source>
</evidence>
<dbReference type="Pfam" id="PF00550">
    <property type="entry name" value="PP-binding"/>
    <property type="match status" value="1"/>
</dbReference>
<evidence type="ECO:0000259" key="7">
    <source>
        <dbReference type="PROSITE" id="PS50075"/>
    </source>
</evidence>
<dbReference type="InterPro" id="IPR016036">
    <property type="entry name" value="Malonyl_transacylase_ACP-bd"/>
</dbReference>
<dbReference type="SMART" id="SM00823">
    <property type="entry name" value="PKS_PP"/>
    <property type="match status" value="1"/>
</dbReference>
<feature type="compositionally biased region" description="Low complexity" evidence="6">
    <location>
        <begin position="1018"/>
        <end position="1038"/>
    </location>
</feature>
<dbReference type="SUPFAM" id="SSF55048">
    <property type="entry name" value="Probable ACP-binding domain of malonyl-CoA ACP transacylase"/>
    <property type="match status" value="1"/>
</dbReference>
<keyword evidence="2" id="KW-0597">Phosphoprotein</keyword>
<dbReference type="SUPFAM" id="SSF52151">
    <property type="entry name" value="FabD/lysophospholipase-like"/>
    <property type="match status" value="1"/>
</dbReference>
<evidence type="ECO:0000313" key="9">
    <source>
        <dbReference type="EMBL" id="MFC4497754.1"/>
    </source>
</evidence>
<comment type="caution">
    <text evidence="9">The sequence shown here is derived from an EMBL/GenBank/DDBJ whole genome shotgun (WGS) entry which is preliminary data.</text>
</comment>
<dbReference type="Gene3D" id="3.30.70.3290">
    <property type="match status" value="1"/>
</dbReference>
<reference evidence="10" key="1">
    <citation type="journal article" date="2019" name="Int. J. Syst. Evol. Microbiol.">
        <title>The Global Catalogue of Microorganisms (GCM) 10K type strain sequencing project: providing services to taxonomists for standard genome sequencing and annotation.</title>
        <authorList>
            <consortium name="The Broad Institute Genomics Platform"/>
            <consortium name="The Broad Institute Genome Sequencing Center for Infectious Disease"/>
            <person name="Wu L."/>
            <person name="Ma J."/>
        </authorList>
    </citation>
    <scope>NUCLEOTIDE SEQUENCE [LARGE SCALE GENOMIC DNA]</scope>
    <source>
        <strain evidence="10">CGMCC 4.7357</strain>
    </source>
</reference>
<keyword evidence="4" id="KW-0045">Antibiotic biosynthesis</keyword>
<dbReference type="PROSITE" id="PS50075">
    <property type="entry name" value="CARRIER"/>
    <property type="match status" value="1"/>
</dbReference>
<feature type="region of interest" description="Disordered" evidence="6">
    <location>
        <begin position="1018"/>
        <end position="1078"/>
    </location>
</feature>
<dbReference type="InterPro" id="IPR014030">
    <property type="entry name" value="Ketoacyl_synth_N"/>
</dbReference>
<evidence type="ECO:0000256" key="1">
    <source>
        <dbReference type="ARBA" id="ARBA00022450"/>
    </source>
</evidence>
<organism evidence="9 10">
    <name type="scientific">Streptomyces ovatisporus</name>
    <dbReference type="NCBI Taxonomy" id="1128682"/>
    <lineage>
        <taxon>Bacteria</taxon>
        <taxon>Bacillati</taxon>
        <taxon>Actinomycetota</taxon>
        <taxon>Actinomycetes</taxon>
        <taxon>Kitasatosporales</taxon>
        <taxon>Streptomycetaceae</taxon>
        <taxon>Streptomyces</taxon>
    </lineage>
</organism>
<name>A0ABV9AFE0_9ACTN</name>
<accession>A0ABV9AFE0</accession>
<keyword evidence="1" id="KW-0596">Phosphopantetheine</keyword>
<dbReference type="SMART" id="SM00825">
    <property type="entry name" value="PKS_KS"/>
    <property type="match status" value="1"/>
</dbReference>
<dbReference type="SMART" id="SM00827">
    <property type="entry name" value="PKS_AT"/>
    <property type="match status" value="1"/>
</dbReference>
<evidence type="ECO:0000256" key="5">
    <source>
        <dbReference type="ARBA" id="ARBA00023315"/>
    </source>
</evidence>
<keyword evidence="5" id="KW-0012">Acyltransferase</keyword>
<dbReference type="InterPro" id="IPR050091">
    <property type="entry name" value="PKS_NRPS_Biosynth_Enz"/>
</dbReference>
<dbReference type="PROSITE" id="PS52004">
    <property type="entry name" value="KS3_2"/>
    <property type="match status" value="1"/>
</dbReference>
<gene>
    <name evidence="9" type="ORF">ACFPA8_26850</name>
</gene>
<dbReference type="InterPro" id="IPR020841">
    <property type="entry name" value="PKS_Beta-ketoAc_synthase_dom"/>
</dbReference>
<dbReference type="InterPro" id="IPR036736">
    <property type="entry name" value="ACP-like_sf"/>
</dbReference>
<dbReference type="EMBL" id="JBHSFH010000018">
    <property type="protein sequence ID" value="MFC4497754.1"/>
    <property type="molecule type" value="Genomic_DNA"/>
</dbReference>
<keyword evidence="10" id="KW-1185">Reference proteome</keyword>
<protein>
    <submittedName>
        <fullName evidence="9">Type I polyketide synthase</fullName>
    </submittedName>
</protein>
<dbReference type="RefSeq" id="WP_386452697.1">
    <property type="nucleotide sequence ID" value="NZ_JBHSFH010000018.1"/>
</dbReference>
<dbReference type="SUPFAM" id="SSF47336">
    <property type="entry name" value="ACP-like"/>
    <property type="match status" value="1"/>
</dbReference>
<dbReference type="InterPro" id="IPR016035">
    <property type="entry name" value="Acyl_Trfase/lysoPLipase"/>
</dbReference>
<feature type="compositionally biased region" description="Pro residues" evidence="6">
    <location>
        <begin position="1065"/>
        <end position="1075"/>
    </location>
</feature>
<feature type="domain" description="Ketosynthase family 3 (KS3)" evidence="8">
    <location>
        <begin position="6"/>
        <end position="437"/>
    </location>
</feature>
<feature type="domain" description="Carrier" evidence="7">
    <location>
        <begin position="940"/>
        <end position="1018"/>
    </location>
</feature>
<dbReference type="InterPro" id="IPR006162">
    <property type="entry name" value="Ppantetheine_attach_site"/>
</dbReference>
<dbReference type="Gene3D" id="3.40.366.10">
    <property type="entry name" value="Malonyl-Coenzyme A Acyl Carrier Protein, domain 2"/>
    <property type="match status" value="1"/>
</dbReference>
<sequence>MTVSVDGRIAVVGIALRMPAAGTTGEYWRTIRSGRSHIRRFSAEELEAAGVEPALARSRDFVGATAPLAGITEFDAPFFSMSGREAALTDPQHRMFMECCHHALEDAGYAGDQSGIRTGVYASSGFHLYPFRSYLHSNALESLDSSFVSGLHRTVGGYTDFMATRTAFRLGLTGPALGLQSACSSSLVAVHLARQALLTDDVDLAVAGAAAVHVPQITGYAYARGSVLSRTGRCRPFDASADGTVGGNGVAAVVLKRLDRALADGDSVHAVILGSAVNNDGRTKQHFTAPSDKGQRDVVRRALAAAEVSAGSVGYVETHGTGTYKGDPIEFAALTRAFAEDTDRTGYCALGSVKANIGHLDVCSGLAGLIKAVLVVRHGTVPPLAGFDAANPLLALETSPFYLPTGLSRWPEDLFPRRAAVTSLGVGGTNVHMVVEEAPRRGRTSAAGGRGVAADRTPTLLPVSGLGRKALLAAATRLRRHLALNPAARPEDLMTTQALGRRHLRHRLVVFGETRAELARSLDDFISSEQEQEQEQAQEQEQEQREAAGRTPGRRRWTEGVVPRTRLAPVGWMFSGQGDNRPDMAAELYERFAPVRGTLDTCEEVFRDEYGRSLLAQLTGTGSAAGGAARPVPEDRQTALFALQAAQCELWRELRGEPSAVAGHSVGEYGALYAAGALSLEDGLRITAERGRLMEAGCADGRMLAVFAGHEAVSRVLAECRGLDLAAVNGERHHVVAGPAEAVGRAAGLLAARSVRVHQLAVDRAFHSHLVEPVLDELEALAARLQLRPTRLPYVSAVDGAVRPEHWVPDAAYLRRQAREAVRFDRVLEQLTGMGCTLLQELGPGSVLSGLAARAEPAATALPTVRAGGGLTPLWTAMAELHCRGYALGWREAVGWSGGRRVPMPGYPFQRKSYWTGPELVESPGEKKADEDEGGSVMTRPEEEALAQVIRLTADHLGLDEAECEAEVPFFDLGADSLRMINLLQDIEHLYGVKVAVRELFEGVDTPLLLARLVARRTAGEPRTPAEAAASPASGTAPVREAAPVHLPAPAQAPAPGEDLRAAPRPAPEGGPAPNVPEQAAAGAVTGLAAPPAGGEGPFATQASLDALTAQVNQLVEIQMQLMQQVSELLAAGLQAPSDGRTAGLVAR</sequence>
<dbReference type="Pfam" id="PF02801">
    <property type="entry name" value="Ketoacyl-synt_C"/>
    <property type="match status" value="1"/>
</dbReference>
<dbReference type="InterPro" id="IPR014031">
    <property type="entry name" value="Ketoacyl_synth_C"/>
</dbReference>
<evidence type="ECO:0000259" key="8">
    <source>
        <dbReference type="PROSITE" id="PS52004"/>
    </source>
</evidence>
<evidence type="ECO:0000256" key="3">
    <source>
        <dbReference type="ARBA" id="ARBA00022679"/>
    </source>
</evidence>
<dbReference type="Pfam" id="PF16197">
    <property type="entry name" value="KAsynt_C_assoc"/>
    <property type="match status" value="1"/>
</dbReference>
<dbReference type="Pfam" id="PF00109">
    <property type="entry name" value="ketoacyl-synt"/>
    <property type="match status" value="1"/>
</dbReference>
<dbReference type="CDD" id="cd00833">
    <property type="entry name" value="PKS"/>
    <property type="match status" value="1"/>
</dbReference>
<feature type="region of interest" description="Disordered" evidence="6">
    <location>
        <begin position="527"/>
        <end position="560"/>
    </location>
</feature>
<evidence type="ECO:0000256" key="2">
    <source>
        <dbReference type="ARBA" id="ARBA00022553"/>
    </source>
</evidence>
<dbReference type="InterPro" id="IPR032821">
    <property type="entry name" value="PKS_assoc"/>
</dbReference>
<dbReference type="InterPro" id="IPR016039">
    <property type="entry name" value="Thiolase-like"/>
</dbReference>
<evidence type="ECO:0000313" key="10">
    <source>
        <dbReference type="Proteomes" id="UP001595997"/>
    </source>
</evidence>
<feature type="compositionally biased region" description="Acidic residues" evidence="6">
    <location>
        <begin position="530"/>
        <end position="541"/>
    </location>
</feature>
<dbReference type="SUPFAM" id="SSF53901">
    <property type="entry name" value="Thiolase-like"/>
    <property type="match status" value="1"/>
</dbReference>
<dbReference type="InterPro" id="IPR014043">
    <property type="entry name" value="Acyl_transferase_dom"/>
</dbReference>
<dbReference type="InterPro" id="IPR009081">
    <property type="entry name" value="PP-bd_ACP"/>
</dbReference>
<dbReference type="Gene3D" id="3.40.47.10">
    <property type="match status" value="1"/>
</dbReference>
<dbReference type="InterPro" id="IPR018201">
    <property type="entry name" value="Ketoacyl_synth_AS"/>
</dbReference>
<dbReference type="PANTHER" id="PTHR43775">
    <property type="entry name" value="FATTY ACID SYNTHASE"/>
    <property type="match status" value="1"/>
</dbReference>
<keyword evidence="3" id="KW-0808">Transferase</keyword>
<dbReference type="PANTHER" id="PTHR43775:SF37">
    <property type="entry name" value="SI:DKEY-61P9.11"/>
    <property type="match status" value="1"/>
</dbReference>
<evidence type="ECO:0000256" key="4">
    <source>
        <dbReference type="ARBA" id="ARBA00023194"/>
    </source>
</evidence>
<dbReference type="InterPro" id="IPR020806">
    <property type="entry name" value="PKS_PP-bd"/>
</dbReference>
<proteinExistence type="predicted"/>
<dbReference type="PROSITE" id="PS00012">
    <property type="entry name" value="PHOSPHOPANTETHEINE"/>
    <property type="match status" value="1"/>
</dbReference>
<dbReference type="Proteomes" id="UP001595997">
    <property type="component" value="Unassembled WGS sequence"/>
</dbReference>
<dbReference type="PROSITE" id="PS00606">
    <property type="entry name" value="KS3_1"/>
    <property type="match status" value="1"/>
</dbReference>
<dbReference type="Pfam" id="PF00698">
    <property type="entry name" value="Acyl_transf_1"/>
    <property type="match status" value="1"/>
</dbReference>
<dbReference type="Gene3D" id="1.10.1200.10">
    <property type="entry name" value="ACP-like"/>
    <property type="match status" value="1"/>
</dbReference>